<keyword evidence="1" id="KW-0472">Membrane</keyword>
<feature type="transmembrane region" description="Helical" evidence="1">
    <location>
        <begin position="20"/>
        <end position="39"/>
    </location>
</feature>
<evidence type="ECO:0000256" key="1">
    <source>
        <dbReference type="SAM" id="Phobius"/>
    </source>
</evidence>
<protein>
    <submittedName>
        <fullName evidence="2">Uncharacterized protein</fullName>
    </submittedName>
</protein>
<dbReference type="EMBL" id="RYUQ01000002">
    <property type="protein sequence ID" value="RYQ26627.1"/>
    <property type="molecule type" value="Genomic_DNA"/>
</dbReference>
<dbReference type="Proteomes" id="UP000292535">
    <property type="component" value="Unassembled WGS sequence"/>
</dbReference>
<name>A0A4Q5AFU4_9BIFI</name>
<dbReference type="RefSeq" id="WP_129853771.1">
    <property type="nucleotide sequence ID" value="NZ_RYUQ01000002.1"/>
</dbReference>
<dbReference type="AlphaFoldDB" id="A0A4Q5AFU4"/>
<evidence type="ECO:0000313" key="2">
    <source>
        <dbReference type="EMBL" id="RYQ26627.1"/>
    </source>
</evidence>
<accession>A0A4Q5AFU4</accession>
<comment type="caution">
    <text evidence="2">The sequence shown here is derived from an EMBL/GenBank/DDBJ whole genome shotgun (WGS) entry which is preliminary data.</text>
</comment>
<feature type="transmembrane region" description="Helical" evidence="1">
    <location>
        <begin position="119"/>
        <end position="138"/>
    </location>
</feature>
<keyword evidence="1" id="KW-1133">Transmembrane helix</keyword>
<evidence type="ECO:0000313" key="3">
    <source>
        <dbReference type="Proteomes" id="UP000292535"/>
    </source>
</evidence>
<reference evidence="2 3" key="1">
    <citation type="submission" date="2018-12" db="EMBL/GenBank/DDBJ databases">
        <title>Unveiling genomic diversity among members of the Bifidobacterium pseudolongum species, a widely distributed gut commensal of the animal kingdom.</title>
        <authorList>
            <person name="Lugli G.A."/>
            <person name="Duranti S."/>
            <person name="Albert K."/>
            <person name="Mancabelli L."/>
            <person name="Napoli S."/>
            <person name="Viappiani A."/>
            <person name="Anzalone R."/>
            <person name="Longhi G."/>
            <person name="Milani C."/>
            <person name="Turroni F."/>
            <person name="Alessandri G."/>
            <person name="Sela D.A."/>
            <person name="Van Sinderen D."/>
            <person name="Ventura M."/>
        </authorList>
    </citation>
    <scope>NUCLEOTIDE SEQUENCE [LARGE SCALE GENOMIC DNA]</scope>
    <source>
        <strain evidence="2 3">2032B</strain>
    </source>
</reference>
<feature type="transmembrane region" description="Helical" evidence="1">
    <location>
        <begin position="94"/>
        <end position="113"/>
    </location>
</feature>
<gene>
    <name evidence="2" type="ORF">PG2032B_1223</name>
</gene>
<feature type="transmembrane region" description="Helical" evidence="1">
    <location>
        <begin position="59"/>
        <end position="82"/>
    </location>
</feature>
<keyword evidence="1" id="KW-0812">Transmembrane</keyword>
<proteinExistence type="predicted"/>
<sequence length="336" mass="37731">MREMVRAMGRRLSKFARPTLRTTLAYLCSYGLVCFVWWLCVTHGVFGSAFSVLDDPFPIVNRTSLWILIPIPLVLMLGALYVPPWECNDWPGAIVFGLLMGMVCVAWSALNVWMSVGMLTYFVWTAGALTICAATFMLRLAWRSDDLRDAEGAERACMGMNAEKRLHAAHAALFNDGWEKLDGLDRFLVLRALSEPEAAYFGLRGRFLVMEGPLETHGVMWEFVDGRYCIVIDRIGENDDRTELALVVIALIAFSYLHATGNGVIPSIESDDAPEQVGKFPYIRRYWRDVREVVSMMQSDDVEGDLGVTPLNEVALQRALRYATHEIAHVSALGRP</sequence>
<organism evidence="2 3">
    <name type="scientific">Bifidobacterium pseudolongum subsp. globosum</name>
    <dbReference type="NCBI Taxonomy" id="1690"/>
    <lineage>
        <taxon>Bacteria</taxon>
        <taxon>Bacillati</taxon>
        <taxon>Actinomycetota</taxon>
        <taxon>Actinomycetes</taxon>
        <taxon>Bifidobacteriales</taxon>
        <taxon>Bifidobacteriaceae</taxon>
        <taxon>Bifidobacterium</taxon>
    </lineage>
</organism>